<dbReference type="InterPro" id="IPR027312">
    <property type="entry name" value="Sda1"/>
</dbReference>
<name>A0A507C8T1_9FUNG</name>
<keyword evidence="1" id="KW-0653">Protein transport</keyword>
<evidence type="ECO:0000259" key="3">
    <source>
        <dbReference type="Pfam" id="PF08158"/>
    </source>
</evidence>
<keyword evidence="1" id="KW-0539">Nucleus</keyword>
<evidence type="ECO:0000256" key="1">
    <source>
        <dbReference type="RuleBase" id="RU365057"/>
    </source>
</evidence>
<keyword evidence="1" id="KW-0813">Transport</keyword>
<dbReference type="RefSeq" id="XP_031027378.1">
    <property type="nucleotide sequence ID" value="XM_031166697.1"/>
</dbReference>
<dbReference type="SUPFAM" id="SSF48371">
    <property type="entry name" value="ARM repeat"/>
    <property type="match status" value="1"/>
</dbReference>
<comment type="subcellular location">
    <subcellularLocation>
        <location evidence="1">Nucleus</location>
        <location evidence="1">Nucleolus</location>
    </subcellularLocation>
</comment>
<dbReference type="GO" id="GO:0000055">
    <property type="term" value="P:ribosomal large subunit export from nucleus"/>
    <property type="evidence" value="ECO:0007669"/>
    <property type="project" value="UniProtKB-UniRule"/>
</dbReference>
<feature type="compositionally biased region" description="Acidic residues" evidence="2">
    <location>
        <begin position="566"/>
        <end position="578"/>
    </location>
</feature>
<dbReference type="PANTHER" id="PTHR12730">
    <property type="entry name" value="HSDA/SDA1-RELATED"/>
    <property type="match status" value="1"/>
</dbReference>
<comment type="similarity">
    <text evidence="1">Belongs to the SDA1 family.</text>
</comment>
<keyword evidence="6" id="KW-1185">Reference proteome</keyword>
<feature type="region of interest" description="Disordered" evidence="2">
    <location>
        <begin position="409"/>
        <end position="509"/>
    </location>
</feature>
<evidence type="ECO:0000259" key="4">
    <source>
        <dbReference type="Pfam" id="PF21638"/>
    </source>
</evidence>
<dbReference type="GO" id="GO:0015031">
    <property type="term" value="P:protein transport"/>
    <property type="evidence" value="ECO:0007669"/>
    <property type="project" value="UniProtKB-KW"/>
</dbReference>
<accession>A0A507C8T1</accession>
<dbReference type="Pfam" id="PF21638">
    <property type="entry name" value="SDA1_C"/>
    <property type="match status" value="1"/>
</dbReference>
<organism evidence="5 6">
    <name type="scientific">Synchytrium microbalum</name>
    <dbReference type="NCBI Taxonomy" id="1806994"/>
    <lineage>
        <taxon>Eukaryota</taxon>
        <taxon>Fungi</taxon>
        <taxon>Fungi incertae sedis</taxon>
        <taxon>Chytridiomycota</taxon>
        <taxon>Chytridiomycota incertae sedis</taxon>
        <taxon>Chytridiomycetes</taxon>
        <taxon>Synchytriales</taxon>
        <taxon>Synchytriaceae</taxon>
        <taxon>Synchytrium</taxon>
    </lineage>
</organism>
<dbReference type="AlphaFoldDB" id="A0A507C8T1"/>
<feature type="domain" description="SDA1 C-terminal" evidence="4">
    <location>
        <begin position="623"/>
        <end position="671"/>
    </location>
</feature>
<proteinExistence type="inferred from homology"/>
<evidence type="ECO:0000256" key="2">
    <source>
        <dbReference type="SAM" id="MobiDB-lite"/>
    </source>
</evidence>
<comment type="caution">
    <text evidence="5">The sequence shown here is derived from an EMBL/GenBank/DDBJ whole genome shotgun (WGS) entry which is preliminary data.</text>
</comment>
<evidence type="ECO:0000313" key="6">
    <source>
        <dbReference type="Proteomes" id="UP000319731"/>
    </source>
</evidence>
<dbReference type="InterPro" id="IPR048292">
    <property type="entry name" value="SDA1_C"/>
</dbReference>
<feature type="region of interest" description="Disordered" evidence="2">
    <location>
        <begin position="551"/>
        <end position="632"/>
    </location>
</feature>
<dbReference type="PANTHER" id="PTHR12730:SF0">
    <property type="entry name" value="PROTEIN SDA1 HOMOLOG"/>
    <property type="match status" value="1"/>
</dbReference>
<gene>
    <name evidence="5" type="ORF">SmJEL517_g00768</name>
</gene>
<dbReference type="Proteomes" id="UP000319731">
    <property type="component" value="Unassembled WGS sequence"/>
</dbReference>
<feature type="compositionally biased region" description="Acidic residues" evidence="2">
    <location>
        <begin position="409"/>
        <end position="501"/>
    </location>
</feature>
<dbReference type="EMBL" id="QEAO01000002">
    <property type="protein sequence ID" value="TPX37467.1"/>
    <property type="molecule type" value="Genomic_DNA"/>
</dbReference>
<dbReference type="OrthoDB" id="2196187at2759"/>
<evidence type="ECO:0000313" key="5">
    <source>
        <dbReference type="EMBL" id="TPX37467.1"/>
    </source>
</evidence>
<dbReference type="InterPro" id="IPR012977">
    <property type="entry name" value="SDA1_N"/>
</dbReference>
<reference evidence="5 6" key="1">
    <citation type="journal article" date="2019" name="Sci. Rep.">
        <title>Comparative genomics of chytrid fungi reveal insights into the obligate biotrophic and pathogenic lifestyle of Synchytrium endobioticum.</title>
        <authorList>
            <person name="van de Vossenberg B.T.L.H."/>
            <person name="Warris S."/>
            <person name="Nguyen H.D.T."/>
            <person name="van Gent-Pelzer M.P.E."/>
            <person name="Joly D.L."/>
            <person name="van de Geest H.C."/>
            <person name="Bonants P.J.M."/>
            <person name="Smith D.S."/>
            <person name="Levesque C.A."/>
            <person name="van der Lee T.A.J."/>
        </authorList>
    </citation>
    <scope>NUCLEOTIDE SEQUENCE [LARGE SCALE GENOMIC DNA]</scope>
    <source>
        <strain evidence="5 6">JEL517</strain>
    </source>
</reference>
<feature type="region of interest" description="Disordered" evidence="2">
    <location>
        <begin position="644"/>
        <end position="673"/>
    </location>
</feature>
<keyword evidence="1" id="KW-0690">Ribosome biogenesis</keyword>
<dbReference type="GeneID" id="42001994"/>
<comment type="function">
    <text evidence="1">Required for 60S pre-ribosomal subunits export to the cytoplasm.</text>
</comment>
<sequence length="673" mass="76079">MDADLRKTLVQVLILLRNRDLIPSTALLSLCFTLFRVKDKQLRTLLHSHIVNDIKSQNVKGKNNKLNKYLQNFMYTMLKDPSDIAAKKSLEAMIDLYKKNVWNDAKTVNIIAEACLSTSPKIVATAVNFFLSVNEKSGEDSDGEEDQGPDVGAMKHTLHINKKKRSRRTQIDRAVASVKRKARAKNRAESFNFSAIHLLNDPQGFAEKLFARLKLATNTSALRFELRLSIMDLISRLVGIHKLILLPFYDYFVPYLRPQQREATKILAYAAQACHDIVPPEAGSLLVDAIANHFVWNNVASEVVVAGMNALREVCSRCPLAMSETLLHSLVDDYKNHREKGPMMAARSLIGLYREINPEMLRKKDRGKSVSLTLQEQRRKGFATSKMVYGQVKVSSDVEGIELLEEKEEDIEEQSLLEDGFEGWIEEDDQSSDEEDGNESDAEEVVVEDDGEEEGEWEEIEDDDDIEEVDGEDMEGDIDEAVDDSDAEDEEVESDAAEEDSAMLPADKVTVTEDGVPVAAKVIAGTQKVLTEEDFALIRARKQGRDVEKITGVNPNQKKRKRLIQEEEEQEDSDEEGITDVVNESTITSGIKRKDDYDARMASIQAGREGNSYGSKRNKTERSSLTNKVKAKKSKAFMMMIHKRDVKNKAKRSLREKRRVLTNHVKRQKKAKR</sequence>
<dbReference type="Pfam" id="PF08158">
    <property type="entry name" value="SDA1_HEAT"/>
    <property type="match status" value="1"/>
</dbReference>
<feature type="domain" description="SDA1 N-terminal" evidence="3">
    <location>
        <begin position="1"/>
        <end position="338"/>
    </location>
</feature>
<dbReference type="GO" id="GO:0005730">
    <property type="term" value="C:nucleolus"/>
    <property type="evidence" value="ECO:0007669"/>
    <property type="project" value="UniProtKB-SubCell"/>
</dbReference>
<dbReference type="GO" id="GO:0042273">
    <property type="term" value="P:ribosomal large subunit biogenesis"/>
    <property type="evidence" value="ECO:0007669"/>
    <property type="project" value="UniProtKB-UniRule"/>
</dbReference>
<protein>
    <recommendedName>
        <fullName evidence="1">Protein SDA1</fullName>
    </recommendedName>
</protein>
<dbReference type="InterPro" id="IPR016024">
    <property type="entry name" value="ARM-type_fold"/>
</dbReference>
<dbReference type="STRING" id="1806994.A0A507C8T1"/>